<dbReference type="InterPro" id="IPR052157">
    <property type="entry name" value="BCAA_transport_permease"/>
</dbReference>
<evidence type="ECO:0000256" key="1">
    <source>
        <dbReference type="ARBA" id="ARBA00004651"/>
    </source>
</evidence>
<feature type="transmembrane region" description="Helical" evidence="9">
    <location>
        <begin position="265"/>
        <end position="287"/>
    </location>
</feature>
<keyword evidence="2" id="KW-0813">Transport</keyword>
<dbReference type="GO" id="GO:0022857">
    <property type="term" value="F:transmembrane transporter activity"/>
    <property type="evidence" value="ECO:0007669"/>
    <property type="project" value="InterPro"/>
</dbReference>
<dbReference type="AlphaFoldDB" id="A0A844SNV7"/>
<evidence type="ECO:0000256" key="3">
    <source>
        <dbReference type="ARBA" id="ARBA00022475"/>
    </source>
</evidence>
<name>A0A844SNV7_9BRAD</name>
<dbReference type="PANTHER" id="PTHR11795">
    <property type="entry name" value="BRANCHED-CHAIN AMINO ACID TRANSPORT SYSTEM PERMEASE PROTEIN LIVH"/>
    <property type="match status" value="1"/>
</dbReference>
<evidence type="ECO:0000256" key="5">
    <source>
        <dbReference type="ARBA" id="ARBA00022970"/>
    </source>
</evidence>
<feature type="transmembrane region" description="Helical" evidence="9">
    <location>
        <begin position="238"/>
        <end position="259"/>
    </location>
</feature>
<evidence type="ECO:0000256" key="7">
    <source>
        <dbReference type="ARBA" id="ARBA00023136"/>
    </source>
</evidence>
<keyword evidence="5" id="KW-0029">Amino-acid transport</keyword>
<protein>
    <submittedName>
        <fullName evidence="10">Branched-chain amino acid ABC transporter permease</fullName>
    </submittedName>
</protein>
<dbReference type="GO" id="GO:0006865">
    <property type="term" value="P:amino acid transport"/>
    <property type="evidence" value="ECO:0007669"/>
    <property type="project" value="UniProtKB-KW"/>
</dbReference>
<organism evidence="10 11">
    <name type="scientific">Bradyrhizobium pachyrhizi</name>
    <dbReference type="NCBI Taxonomy" id="280333"/>
    <lineage>
        <taxon>Bacteria</taxon>
        <taxon>Pseudomonadati</taxon>
        <taxon>Pseudomonadota</taxon>
        <taxon>Alphaproteobacteria</taxon>
        <taxon>Hyphomicrobiales</taxon>
        <taxon>Nitrobacteraceae</taxon>
        <taxon>Bradyrhizobium</taxon>
    </lineage>
</organism>
<keyword evidence="3" id="KW-1003">Cell membrane</keyword>
<dbReference type="Pfam" id="PF02653">
    <property type="entry name" value="BPD_transp_2"/>
    <property type="match status" value="1"/>
</dbReference>
<evidence type="ECO:0000256" key="2">
    <source>
        <dbReference type="ARBA" id="ARBA00022448"/>
    </source>
</evidence>
<evidence type="ECO:0000256" key="4">
    <source>
        <dbReference type="ARBA" id="ARBA00022692"/>
    </source>
</evidence>
<feature type="transmembrane region" description="Helical" evidence="9">
    <location>
        <begin position="176"/>
        <end position="199"/>
    </location>
</feature>
<dbReference type="GO" id="GO:0005886">
    <property type="term" value="C:plasma membrane"/>
    <property type="evidence" value="ECO:0007669"/>
    <property type="project" value="UniProtKB-SubCell"/>
</dbReference>
<evidence type="ECO:0000313" key="10">
    <source>
        <dbReference type="EMBL" id="MVT64691.1"/>
    </source>
</evidence>
<gene>
    <name evidence="10" type="ORF">GPL21_06135</name>
</gene>
<evidence type="ECO:0000256" key="9">
    <source>
        <dbReference type="SAM" id="Phobius"/>
    </source>
</evidence>
<proteinExistence type="inferred from homology"/>
<comment type="subcellular location">
    <subcellularLocation>
        <location evidence="1">Cell membrane</location>
        <topology evidence="1">Multi-pass membrane protein</topology>
    </subcellularLocation>
</comment>
<comment type="similarity">
    <text evidence="8">Belongs to the binding-protein-dependent transport system permease family. LivHM subfamily.</text>
</comment>
<dbReference type="Proteomes" id="UP000436468">
    <property type="component" value="Unassembled WGS sequence"/>
</dbReference>
<keyword evidence="11" id="KW-1185">Reference proteome</keyword>
<keyword evidence="6 9" id="KW-1133">Transmembrane helix</keyword>
<feature type="transmembrane region" description="Helical" evidence="9">
    <location>
        <begin position="142"/>
        <end position="164"/>
    </location>
</feature>
<sequence length="291" mass="29388">MTADLLQYASSGVTIGAVYALVALGFTLIYNSTHVANFAQGDFAMLGAMTTVFAVAGGLPTFPTAILGTMVAGVAGLLLYRLAIDPARSSPVLGLIVLTIGASIFAKGVAQLVFDKRFHSLPSWFDARPIELFGATIQTQSLVVLAGTIVIVAALATFTTRTLLGKGILAVSQNSLAATLMGMNVGSVVTLAFVVSAAIGGLAGIMAAPITLTSYDAGTILSLKGFAAAMLGGMGNPVGAVAGGIVLGVVEAFGGGLISSGYKDAFAFLIILIVLAARPQGLFGSVARERV</sequence>
<evidence type="ECO:0000313" key="11">
    <source>
        <dbReference type="Proteomes" id="UP000436468"/>
    </source>
</evidence>
<evidence type="ECO:0000256" key="6">
    <source>
        <dbReference type="ARBA" id="ARBA00022989"/>
    </source>
</evidence>
<feature type="transmembrane region" description="Helical" evidence="9">
    <location>
        <begin position="92"/>
        <end position="114"/>
    </location>
</feature>
<comment type="caution">
    <text evidence="10">The sequence shown here is derived from an EMBL/GenBank/DDBJ whole genome shotgun (WGS) entry which is preliminary data.</text>
</comment>
<keyword evidence="4 9" id="KW-0812">Transmembrane</keyword>
<dbReference type="EMBL" id="WQNF01000003">
    <property type="protein sequence ID" value="MVT64691.1"/>
    <property type="molecule type" value="Genomic_DNA"/>
</dbReference>
<feature type="transmembrane region" description="Helical" evidence="9">
    <location>
        <begin position="6"/>
        <end position="30"/>
    </location>
</feature>
<evidence type="ECO:0000256" key="8">
    <source>
        <dbReference type="ARBA" id="ARBA00037998"/>
    </source>
</evidence>
<dbReference type="PANTHER" id="PTHR11795:SF450">
    <property type="entry name" value="ABC TRANSPORTER PERMEASE PROTEIN"/>
    <property type="match status" value="1"/>
</dbReference>
<dbReference type="CDD" id="cd06582">
    <property type="entry name" value="TM_PBP1_LivH_like"/>
    <property type="match status" value="1"/>
</dbReference>
<dbReference type="InterPro" id="IPR001851">
    <property type="entry name" value="ABC_transp_permease"/>
</dbReference>
<feature type="transmembrane region" description="Helical" evidence="9">
    <location>
        <begin position="62"/>
        <end position="80"/>
    </location>
</feature>
<dbReference type="RefSeq" id="WP_157341795.1">
    <property type="nucleotide sequence ID" value="NZ_WQNF01000003.1"/>
</dbReference>
<keyword evidence="7 9" id="KW-0472">Membrane</keyword>
<accession>A0A844SNV7</accession>
<reference evidence="10 11" key="1">
    <citation type="submission" date="2019-12" db="EMBL/GenBank/DDBJ databases">
        <title>Draft genome sequences Bradyrhizobium cajani AMBPC1010, Bradyrhizobium pachyrhizi AMBPC1040 and Bradyrhizobium yuanmingense ALSPC3051, three plant growth promoting strains isolated from nodules of Cajanus cajan L. in Dominican Republic.</title>
        <authorList>
            <person name="Flores-Felix J.D."/>
            <person name="Araujo J."/>
            <person name="Diaz-Alcantara C."/>
            <person name="Gonzalez-Andres F."/>
            <person name="Velazquez E."/>
        </authorList>
    </citation>
    <scope>NUCLEOTIDE SEQUENCE [LARGE SCALE GENOMIC DNA]</scope>
    <source>
        <strain evidence="10 11">1040</strain>
    </source>
</reference>